<comment type="similarity">
    <text evidence="8">Belongs to the DyP-type peroxidase family.</text>
</comment>
<dbReference type="STRING" id="710696.Intca_2358"/>
<reference evidence="11 12" key="1">
    <citation type="journal article" date="2010" name="Stand. Genomic Sci.">
        <title>Complete genome sequence of Intrasporangium calvum type strain (7 KIP).</title>
        <authorList>
            <person name="Del Rio T.G."/>
            <person name="Chertkov O."/>
            <person name="Yasawong M."/>
            <person name="Lucas S."/>
            <person name="Deshpande S."/>
            <person name="Cheng J.F."/>
            <person name="Detter C."/>
            <person name="Tapia R."/>
            <person name="Han C."/>
            <person name="Goodwin L."/>
            <person name="Pitluck S."/>
            <person name="Liolios K."/>
            <person name="Ivanova N."/>
            <person name="Mavromatis K."/>
            <person name="Pati A."/>
            <person name="Chen A."/>
            <person name="Palaniappan K."/>
            <person name="Land M."/>
            <person name="Hauser L."/>
            <person name="Chang Y.J."/>
            <person name="Jeffries C.D."/>
            <person name="Rohde M."/>
            <person name="Pukall R."/>
            <person name="Sikorski J."/>
            <person name="Goker M."/>
            <person name="Woyke T."/>
            <person name="Bristow J."/>
            <person name="Eisen J.A."/>
            <person name="Markowitz V."/>
            <person name="Hugenholtz P."/>
            <person name="Kyrpides N.C."/>
            <person name="Klenk H.P."/>
            <person name="Lapidus A."/>
        </authorList>
    </citation>
    <scope>NUCLEOTIDE SEQUENCE [LARGE SCALE GENOMIC DNA]</scope>
    <source>
        <strain evidence="12">ATCC 23552 / DSM 43043 / JCM 3097 / NBRC 12989 / 7 KIP</strain>
    </source>
</reference>
<organism evidence="11 12">
    <name type="scientific">Intrasporangium calvum (strain ATCC 23552 / DSM 43043 / JCM 3097 / NBRC 12989 / NCIMB 10167 / NRRL B-3866 / 7 KIP)</name>
    <dbReference type="NCBI Taxonomy" id="710696"/>
    <lineage>
        <taxon>Bacteria</taxon>
        <taxon>Bacillati</taxon>
        <taxon>Actinomycetota</taxon>
        <taxon>Actinomycetes</taxon>
        <taxon>Micrococcales</taxon>
        <taxon>Intrasporangiaceae</taxon>
        <taxon>Intrasporangium</taxon>
    </lineage>
</organism>
<proteinExistence type="inferred from homology"/>
<dbReference type="PANTHER" id="PTHR30521:SF4">
    <property type="entry name" value="DEFERROCHELATASE"/>
    <property type="match status" value="1"/>
</dbReference>
<dbReference type="GO" id="GO:0020037">
    <property type="term" value="F:heme binding"/>
    <property type="evidence" value="ECO:0007669"/>
    <property type="project" value="InterPro"/>
</dbReference>
<dbReference type="EMBL" id="CP002343">
    <property type="protein sequence ID" value="ADU48865.1"/>
    <property type="molecule type" value="Genomic_DNA"/>
</dbReference>
<dbReference type="RefSeq" id="WP_013493179.1">
    <property type="nucleotide sequence ID" value="NC_014830.1"/>
</dbReference>
<accession>E6SFT6</accession>
<feature type="domain" description="Dyp-type peroxidase C-terminal" evidence="10">
    <location>
        <begin position="216"/>
        <end position="407"/>
    </location>
</feature>
<dbReference type="AlphaFoldDB" id="E6SFT6"/>
<name>E6SFT6_INTC7</name>
<dbReference type="InterPro" id="IPR048328">
    <property type="entry name" value="Dyp_perox_C"/>
</dbReference>
<evidence type="ECO:0000256" key="1">
    <source>
        <dbReference type="ARBA" id="ARBA00001970"/>
    </source>
</evidence>
<dbReference type="GO" id="GO:0046872">
    <property type="term" value="F:metal ion binding"/>
    <property type="evidence" value="ECO:0007669"/>
    <property type="project" value="UniProtKB-KW"/>
</dbReference>
<evidence type="ECO:0000259" key="10">
    <source>
        <dbReference type="Pfam" id="PF20628"/>
    </source>
</evidence>
<dbReference type="Proteomes" id="UP000008914">
    <property type="component" value="Chromosome"/>
</dbReference>
<dbReference type="OrthoDB" id="9781066at2"/>
<evidence type="ECO:0000256" key="2">
    <source>
        <dbReference type="ARBA" id="ARBA00022559"/>
    </source>
</evidence>
<keyword evidence="7" id="KW-0408">Iron</keyword>
<dbReference type="SUPFAM" id="SSF54909">
    <property type="entry name" value="Dimeric alpha+beta barrel"/>
    <property type="match status" value="1"/>
</dbReference>
<evidence type="ECO:0000256" key="4">
    <source>
        <dbReference type="ARBA" id="ARBA00022723"/>
    </source>
</evidence>
<evidence type="ECO:0000313" key="12">
    <source>
        <dbReference type="Proteomes" id="UP000008914"/>
    </source>
</evidence>
<dbReference type="GO" id="GO:0005829">
    <property type="term" value="C:cytosol"/>
    <property type="evidence" value="ECO:0007669"/>
    <property type="project" value="TreeGrafter"/>
</dbReference>
<feature type="domain" description="Dyp-type peroxidase N-terminal" evidence="9">
    <location>
        <begin position="60"/>
        <end position="203"/>
    </location>
</feature>
<dbReference type="InterPro" id="IPR006311">
    <property type="entry name" value="TAT_signal"/>
</dbReference>
<evidence type="ECO:0000256" key="6">
    <source>
        <dbReference type="ARBA" id="ARBA00023002"/>
    </source>
</evidence>
<evidence type="ECO:0000256" key="3">
    <source>
        <dbReference type="ARBA" id="ARBA00022617"/>
    </source>
</evidence>
<keyword evidence="2 11" id="KW-0575">Peroxidase</keyword>
<dbReference type="PROSITE" id="PS51318">
    <property type="entry name" value="TAT"/>
    <property type="match status" value="1"/>
</dbReference>
<dbReference type="PANTHER" id="PTHR30521">
    <property type="entry name" value="DEFERROCHELATASE/PEROXIDASE"/>
    <property type="match status" value="1"/>
</dbReference>
<dbReference type="HOGENOM" id="CLU_039488_1_2_11"/>
<dbReference type="GO" id="GO:0004601">
    <property type="term" value="F:peroxidase activity"/>
    <property type="evidence" value="ECO:0007669"/>
    <property type="project" value="UniProtKB-KW"/>
</dbReference>
<evidence type="ECO:0000256" key="5">
    <source>
        <dbReference type="ARBA" id="ARBA00022729"/>
    </source>
</evidence>
<comment type="cofactor">
    <cofactor evidence="1">
        <name>heme b</name>
        <dbReference type="ChEBI" id="CHEBI:60344"/>
    </cofactor>
</comment>
<sequence length="419" mass="44185">MEGLDRRAVLRTGLLAGGAGAAAVAATHLAVEANRAGVGSRAAAPTAVRPAVLPFRGSRQSGVVDAPQPFAAFVGLDLPEGATRLTCRRLMRVWTDDIERLMAARGPLTDLEPELAAVPSRLSVTVAVGPGFYAAAGLDAVRPSWLAPLPAFAVDRLNRDWPQTDVLLQIRADSPVSVAHAARRLVVGAEPLAVQRWVQRGFREPLTDARPGMPFRNLFGQVDGTVQPATDGSDDRLVWLGADPATGGDGAEAAGTPAPKGLAGGTSLVIRRIAMNLDTWDQIDRAGREHAVGRRLGSGAPLTGRVEADLPDLAATDDLGFPVIDPVSHVRRAMATEPHERILRAPYSYDDPPAPGQRSNCGLVFVSFQADPVRQFVPIQQRLAEADLLNIWTTPLSSGVYAVLPGAQAGEDLGAALLD</sequence>
<protein>
    <submittedName>
        <fullName evidence="11">Dyp-type peroxidase family</fullName>
    </submittedName>
</protein>
<dbReference type="eggNOG" id="COG2837">
    <property type="taxonomic scope" value="Bacteria"/>
</dbReference>
<evidence type="ECO:0000256" key="8">
    <source>
        <dbReference type="ARBA" id="ARBA00025737"/>
    </source>
</evidence>
<dbReference type="InterPro" id="IPR006314">
    <property type="entry name" value="Dyp_peroxidase"/>
</dbReference>
<dbReference type="NCBIfam" id="TIGR01413">
    <property type="entry name" value="Dyp_perox_fam"/>
    <property type="match status" value="1"/>
</dbReference>
<dbReference type="PROSITE" id="PS51404">
    <property type="entry name" value="DYP_PEROXIDASE"/>
    <property type="match status" value="1"/>
</dbReference>
<keyword evidence="4" id="KW-0479">Metal-binding</keyword>
<dbReference type="KEGG" id="ica:Intca_2358"/>
<keyword evidence="3" id="KW-0349">Heme</keyword>
<evidence type="ECO:0000256" key="7">
    <source>
        <dbReference type="ARBA" id="ARBA00023004"/>
    </source>
</evidence>
<evidence type="ECO:0000259" key="9">
    <source>
        <dbReference type="Pfam" id="PF04261"/>
    </source>
</evidence>
<keyword evidence="6" id="KW-0560">Oxidoreductase</keyword>
<gene>
    <name evidence="11" type="ordered locus">Intca_2358</name>
</gene>
<keyword evidence="5" id="KW-0732">Signal</keyword>
<keyword evidence="12" id="KW-1185">Reference proteome</keyword>
<dbReference type="Pfam" id="PF20628">
    <property type="entry name" value="Dyp_perox_C"/>
    <property type="match status" value="1"/>
</dbReference>
<dbReference type="InterPro" id="IPR048327">
    <property type="entry name" value="Dyp_perox_N"/>
</dbReference>
<evidence type="ECO:0000313" key="11">
    <source>
        <dbReference type="EMBL" id="ADU48865.1"/>
    </source>
</evidence>
<dbReference type="InterPro" id="IPR011008">
    <property type="entry name" value="Dimeric_a/b-barrel"/>
</dbReference>
<dbReference type="Pfam" id="PF04261">
    <property type="entry name" value="Dyp_perox_N"/>
    <property type="match status" value="1"/>
</dbReference>